<keyword evidence="1" id="KW-1133">Transmembrane helix</keyword>
<reference evidence="2 3" key="1">
    <citation type="submission" date="2016-07" db="EMBL/GenBank/DDBJ databases">
        <title>Multiple horizontal gene transfer events from other fungi enriched the ability of initially mycotrophic Trichoderma (Ascomycota) to feed on dead plant biomass.</title>
        <authorList>
            <consortium name="DOE Joint Genome Institute"/>
            <person name="Aerts A."/>
            <person name="Atanasova L."/>
            <person name="Chenthamara K."/>
            <person name="Zhang J."/>
            <person name="Grujic M."/>
            <person name="Henrissat B."/>
            <person name="Kuo A."/>
            <person name="Salamov A."/>
            <person name="Lipzen A."/>
            <person name="Labutti K."/>
            <person name="Barry K."/>
            <person name="Miao Y."/>
            <person name="Rahimi M.J."/>
            <person name="Shen Q."/>
            <person name="Grigoriev I.V."/>
            <person name="Kubicek C.P."/>
            <person name="Druzhinina I.S."/>
        </authorList>
    </citation>
    <scope>NUCLEOTIDE SEQUENCE [LARGE SCALE GENOMIC DNA]</scope>
    <source>
        <strain evidence="2 3">CBS 226.95</strain>
    </source>
</reference>
<dbReference type="GeneID" id="36623308"/>
<protein>
    <submittedName>
        <fullName evidence="2">Uncharacterized protein</fullName>
    </submittedName>
</protein>
<evidence type="ECO:0000313" key="2">
    <source>
        <dbReference type="EMBL" id="PTB56699.1"/>
    </source>
</evidence>
<proteinExistence type="predicted"/>
<gene>
    <name evidence="2" type="ORF">M431DRAFT_384974</name>
</gene>
<keyword evidence="3" id="KW-1185">Reference proteome</keyword>
<keyword evidence="1" id="KW-0472">Membrane</keyword>
<dbReference type="AlphaFoldDB" id="A0A2T4AI00"/>
<name>A0A2T4AI00_TRIHA</name>
<dbReference type="Proteomes" id="UP000241690">
    <property type="component" value="Unassembled WGS sequence"/>
</dbReference>
<keyword evidence="1" id="KW-0812">Transmembrane</keyword>
<sequence>MDERHASAAYFALGYSSPRRGGLTAFWCFDIFALLWTLVNQWIQHTSGFSSMALSSTHVLFCSYQLATPISPHKASNLLMGTTSPNGNSASG</sequence>
<evidence type="ECO:0000313" key="3">
    <source>
        <dbReference type="Proteomes" id="UP000241690"/>
    </source>
</evidence>
<feature type="transmembrane region" description="Helical" evidence="1">
    <location>
        <begin position="21"/>
        <end position="43"/>
    </location>
</feature>
<organism evidence="2 3">
    <name type="scientific">Trichoderma harzianum CBS 226.95</name>
    <dbReference type="NCBI Taxonomy" id="983964"/>
    <lineage>
        <taxon>Eukaryota</taxon>
        <taxon>Fungi</taxon>
        <taxon>Dikarya</taxon>
        <taxon>Ascomycota</taxon>
        <taxon>Pezizomycotina</taxon>
        <taxon>Sordariomycetes</taxon>
        <taxon>Hypocreomycetidae</taxon>
        <taxon>Hypocreales</taxon>
        <taxon>Hypocreaceae</taxon>
        <taxon>Trichoderma</taxon>
    </lineage>
</organism>
<accession>A0A2T4AI00</accession>
<dbReference type="EMBL" id="KZ679678">
    <property type="protein sequence ID" value="PTB56699.1"/>
    <property type="molecule type" value="Genomic_DNA"/>
</dbReference>
<evidence type="ECO:0000256" key="1">
    <source>
        <dbReference type="SAM" id="Phobius"/>
    </source>
</evidence>
<dbReference type="RefSeq" id="XP_024776376.1">
    <property type="nucleotide sequence ID" value="XM_024914742.1"/>
</dbReference>